<feature type="signal peptide" evidence="1">
    <location>
        <begin position="1"/>
        <end position="21"/>
    </location>
</feature>
<dbReference type="Pfam" id="PF13115">
    <property type="entry name" value="YtkA"/>
    <property type="match status" value="1"/>
</dbReference>
<name>A0ABS2PIC3_9BACL</name>
<evidence type="ECO:0000259" key="2">
    <source>
        <dbReference type="Pfam" id="PF13115"/>
    </source>
</evidence>
<feature type="chain" id="PRO_5047486664" description="YtkA-like domain-containing protein" evidence="1">
    <location>
        <begin position="22"/>
        <end position="132"/>
    </location>
</feature>
<organism evidence="3 4">
    <name type="scientific">Geomicrobium sediminis</name>
    <dbReference type="NCBI Taxonomy" id="1347788"/>
    <lineage>
        <taxon>Bacteria</taxon>
        <taxon>Bacillati</taxon>
        <taxon>Bacillota</taxon>
        <taxon>Bacilli</taxon>
        <taxon>Bacillales</taxon>
        <taxon>Geomicrobium</taxon>
    </lineage>
</organism>
<dbReference type="PROSITE" id="PS51257">
    <property type="entry name" value="PROKAR_LIPOPROTEIN"/>
    <property type="match status" value="1"/>
</dbReference>
<evidence type="ECO:0000313" key="4">
    <source>
        <dbReference type="Proteomes" id="UP000741863"/>
    </source>
</evidence>
<gene>
    <name evidence="3" type="ORF">JOD17_004332</name>
</gene>
<keyword evidence="1" id="KW-0732">Signal</keyword>
<sequence length="132" mass="14797">MKRRMLIFVGACFLLSACNSNQEEQELTLSTEPINVEVLNDTTATLDEEWTLQVEVTQEDEPVEDANEVVIEVWTEGNKENSAMIPAEHSADGIYEAELAFQEKDTTYSIQPHVTARGMHSMPVHEVEVTDG</sequence>
<dbReference type="EMBL" id="JAFBEC010000029">
    <property type="protein sequence ID" value="MBM7635183.1"/>
    <property type="molecule type" value="Genomic_DNA"/>
</dbReference>
<feature type="domain" description="YtkA-like" evidence="2">
    <location>
        <begin position="48"/>
        <end position="112"/>
    </location>
</feature>
<reference evidence="3 4" key="1">
    <citation type="submission" date="2021-01" db="EMBL/GenBank/DDBJ databases">
        <title>Genomic Encyclopedia of Type Strains, Phase IV (KMG-IV): sequencing the most valuable type-strain genomes for metagenomic binning, comparative biology and taxonomic classification.</title>
        <authorList>
            <person name="Goeker M."/>
        </authorList>
    </citation>
    <scope>NUCLEOTIDE SEQUENCE [LARGE SCALE GENOMIC DNA]</scope>
    <source>
        <strain evidence="3 4">DSM 25540</strain>
    </source>
</reference>
<keyword evidence="4" id="KW-1185">Reference proteome</keyword>
<evidence type="ECO:0000313" key="3">
    <source>
        <dbReference type="EMBL" id="MBM7635183.1"/>
    </source>
</evidence>
<protein>
    <recommendedName>
        <fullName evidence="2">YtkA-like domain-containing protein</fullName>
    </recommendedName>
</protein>
<comment type="caution">
    <text evidence="3">The sequence shown here is derived from an EMBL/GenBank/DDBJ whole genome shotgun (WGS) entry which is preliminary data.</text>
</comment>
<dbReference type="InterPro" id="IPR032693">
    <property type="entry name" value="YtkA-like_dom"/>
</dbReference>
<dbReference type="Proteomes" id="UP000741863">
    <property type="component" value="Unassembled WGS sequence"/>
</dbReference>
<accession>A0ABS2PIC3</accession>
<dbReference type="RefSeq" id="WP_204699888.1">
    <property type="nucleotide sequence ID" value="NZ_JAFBEC010000029.1"/>
</dbReference>
<proteinExistence type="predicted"/>
<evidence type="ECO:0000256" key="1">
    <source>
        <dbReference type="SAM" id="SignalP"/>
    </source>
</evidence>